<evidence type="ECO:0000259" key="2">
    <source>
        <dbReference type="PROSITE" id="PS50110"/>
    </source>
</evidence>
<dbReference type="GO" id="GO:0000160">
    <property type="term" value="P:phosphorelay signal transduction system"/>
    <property type="evidence" value="ECO:0007669"/>
    <property type="project" value="InterPro"/>
</dbReference>
<gene>
    <name evidence="4" type="ORF">MNB_SV-10-1117</name>
</gene>
<name>A0A1W1CV53_9ZZZZ</name>
<dbReference type="PANTHER" id="PTHR43228:SF6">
    <property type="entry name" value="RESPONSE REGULATOR RECEIVER"/>
    <property type="match status" value="1"/>
</dbReference>
<dbReference type="SMART" id="SM00448">
    <property type="entry name" value="REC"/>
    <property type="match status" value="1"/>
</dbReference>
<evidence type="ECO:0000313" key="4">
    <source>
        <dbReference type="EMBL" id="SFV69696.1"/>
    </source>
</evidence>
<reference evidence="4" key="1">
    <citation type="submission" date="2016-10" db="EMBL/GenBank/DDBJ databases">
        <authorList>
            <person name="de Groot N.N."/>
        </authorList>
    </citation>
    <scope>NUCLEOTIDE SEQUENCE</scope>
</reference>
<keyword evidence="1" id="KW-0238">DNA-binding</keyword>
<dbReference type="SUPFAM" id="SSF52172">
    <property type="entry name" value="CheY-like"/>
    <property type="match status" value="1"/>
</dbReference>
<sequence>MLAKNIMIVEDEVITQRYLKDILGQYDVSVIKTVDNGTDALQALKDQRFDIVLMDINIKGAMDGIQLSKNILERYVLPIVFITAYSDDRTLDEALAVSPYGFITKPFSEKDIVITLQVAYKRFLAYEKQESATSEKDSEHQIKINQHFSYSLTSSILYCDERPVKLNIRQNILIKVLCKNINNTVSKETLMVSVWQEEDVSISSLRNLVYSVRKILPGLPLTSHSKMGYSIESIGFND</sequence>
<evidence type="ECO:0000259" key="3">
    <source>
        <dbReference type="PROSITE" id="PS51755"/>
    </source>
</evidence>
<dbReference type="GO" id="GO:0006355">
    <property type="term" value="P:regulation of DNA-templated transcription"/>
    <property type="evidence" value="ECO:0007669"/>
    <property type="project" value="InterPro"/>
</dbReference>
<dbReference type="InterPro" id="IPR036388">
    <property type="entry name" value="WH-like_DNA-bd_sf"/>
</dbReference>
<dbReference type="EMBL" id="FPHL01000059">
    <property type="protein sequence ID" value="SFV69696.1"/>
    <property type="molecule type" value="Genomic_DNA"/>
</dbReference>
<feature type="domain" description="Response regulatory" evidence="2">
    <location>
        <begin position="5"/>
        <end position="120"/>
    </location>
</feature>
<dbReference type="PROSITE" id="PS50110">
    <property type="entry name" value="RESPONSE_REGULATORY"/>
    <property type="match status" value="1"/>
</dbReference>
<dbReference type="InterPro" id="IPR016032">
    <property type="entry name" value="Sig_transdc_resp-reg_C-effctor"/>
</dbReference>
<dbReference type="PANTHER" id="PTHR43228">
    <property type="entry name" value="TWO-COMPONENT RESPONSE REGULATOR"/>
    <property type="match status" value="1"/>
</dbReference>
<dbReference type="CDD" id="cd17534">
    <property type="entry name" value="REC_DC-like"/>
    <property type="match status" value="1"/>
</dbReference>
<dbReference type="GO" id="GO:0003677">
    <property type="term" value="F:DNA binding"/>
    <property type="evidence" value="ECO:0007669"/>
    <property type="project" value="UniProtKB-KW"/>
</dbReference>
<feature type="domain" description="OmpR/PhoB-type" evidence="3">
    <location>
        <begin position="139"/>
        <end position="233"/>
    </location>
</feature>
<organism evidence="4">
    <name type="scientific">hydrothermal vent metagenome</name>
    <dbReference type="NCBI Taxonomy" id="652676"/>
    <lineage>
        <taxon>unclassified sequences</taxon>
        <taxon>metagenomes</taxon>
        <taxon>ecological metagenomes</taxon>
    </lineage>
</organism>
<dbReference type="InterPro" id="IPR001867">
    <property type="entry name" value="OmpR/PhoB-type_DNA-bd"/>
</dbReference>
<dbReference type="PROSITE" id="PS51755">
    <property type="entry name" value="OMPR_PHOB"/>
    <property type="match status" value="1"/>
</dbReference>
<dbReference type="SUPFAM" id="SSF46894">
    <property type="entry name" value="C-terminal effector domain of the bipartite response regulators"/>
    <property type="match status" value="1"/>
</dbReference>
<dbReference type="InterPro" id="IPR052048">
    <property type="entry name" value="ST_Response_Regulator"/>
</dbReference>
<dbReference type="Pfam" id="PF00072">
    <property type="entry name" value="Response_reg"/>
    <property type="match status" value="1"/>
</dbReference>
<dbReference type="Pfam" id="PF00486">
    <property type="entry name" value="Trans_reg_C"/>
    <property type="match status" value="1"/>
</dbReference>
<dbReference type="Gene3D" id="1.10.10.10">
    <property type="entry name" value="Winged helix-like DNA-binding domain superfamily/Winged helix DNA-binding domain"/>
    <property type="match status" value="1"/>
</dbReference>
<dbReference type="SMART" id="SM00862">
    <property type="entry name" value="Trans_reg_C"/>
    <property type="match status" value="1"/>
</dbReference>
<dbReference type="AlphaFoldDB" id="A0A1W1CV53"/>
<proteinExistence type="predicted"/>
<protein>
    <submittedName>
        <fullName evidence="4">Two-component hybrid sensor and regulator</fullName>
    </submittedName>
</protein>
<dbReference type="InterPro" id="IPR001789">
    <property type="entry name" value="Sig_transdc_resp-reg_receiver"/>
</dbReference>
<accession>A0A1W1CV53</accession>
<evidence type="ECO:0000256" key="1">
    <source>
        <dbReference type="ARBA" id="ARBA00023125"/>
    </source>
</evidence>
<dbReference type="Gene3D" id="3.40.50.2300">
    <property type="match status" value="1"/>
</dbReference>
<dbReference type="InterPro" id="IPR011006">
    <property type="entry name" value="CheY-like_superfamily"/>
</dbReference>